<gene>
    <name evidence="2" type="ORF">MANES_15G042400</name>
</gene>
<accession>A0A2C9UD20</accession>
<evidence type="ECO:0000256" key="1">
    <source>
        <dbReference type="SAM" id="Phobius"/>
    </source>
</evidence>
<sequence>MSIPIILLSCDSAGFCWYFPHQSIFLFSYCFSIAFVFPIKLLFGSSLVWRCYGWCRWDIKVVFADDFFTFNLWF</sequence>
<name>A0A2C9UD20_MANES</name>
<proteinExistence type="predicted"/>
<evidence type="ECO:0000313" key="2">
    <source>
        <dbReference type="EMBL" id="OAY28115.1"/>
    </source>
</evidence>
<organism evidence="2">
    <name type="scientific">Manihot esculenta</name>
    <name type="common">Cassava</name>
    <name type="synonym">Jatropha manihot</name>
    <dbReference type="NCBI Taxonomy" id="3983"/>
    <lineage>
        <taxon>Eukaryota</taxon>
        <taxon>Viridiplantae</taxon>
        <taxon>Streptophyta</taxon>
        <taxon>Embryophyta</taxon>
        <taxon>Tracheophyta</taxon>
        <taxon>Spermatophyta</taxon>
        <taxon>Magnoliopsida</taxon>
        <taxon>eudicotyledons</taxon>
        <taxon>Gunneridae</taxon>
        <taxon>Pentapetalae</taxon>
        <taxon>rosids</taxon>
        <taxon>fabids</taxon>
        <taxon>Malpighiales</taxon>
        <taxon>Euphorbiaceae</taxon>
        <taxon>Crotonoideae</taxon>
        <taxon>Manihoteae</taxon>
        <taxon>Manihot</taxon>
    </lineage>
</organism>
<keyword evidence="1" id="KW-0812">Transmembrane</keyword>
<dbReference type="AlphaFoldDB" id="A0A2C9UD20"/>
<protein>
    <submittedName>
        <fullName evidence="2">Uncharacterized protein</fullName>
    </submittedName>
</protein>
<keyword evidence="1" id="KW-0472">Membrane</keyword>
<keyword evidence="1" id="KW-1133">Transmembrane helix</keyword>
<reference evidence="2" key="1">
    <citation type="submission" date="2016-02" db="EMBL/GenBank/DDBJ databases">
        <title>WGS assembly of Manihot esculenta.</title>
        <authorList>
            <person name="Bredeson J.V."/>
            <person name="Prochnik S.E."/>
            <person name="Lyons J.B."/>
            <person name="Schmutz J."/>
            <person name="Grimwood J."/>
            <person name="Vrebalov J."/>
            <person name="Bart R.S."/>
            <person name="Amuge T."/>
            <person name="Ferguson M.E."/>
            <person name="Green R."/>
            <person name="Putnam N."/>
            <person name="Stites J."/>
            <person name="Rounsley S."/>
            <person name="Rokhsar D.S."/>
        </authorList>
    </citation>
    <scope>NUCLEOTIDE SEQUENCE [LARGE SCALE GENOMIC DNA]</scope>
    <source>
        <tissue evidence="2">Leaf</tissue>
    </source>
</reference>
<feature type="transmembrane region" description="Helical" evidence="1">
    <location>
        <begin position="24"/>
        <end position="43"/>
    </location>
</feature>
<dbReference type="EMBL" id="CM004401">
    <property type="protein sequence ID" value="OAY28115.1"/>
    <property type="molecule type" value="Genomic_DNA"/>
</dbReference>